<evidence type="ECO:0000256" key="3">
    <source>
        <dbReference type="PROSITE-ProRule" id="PRU00176"/>
    </source>
</evidence>
<feature type="compositionally biased region" description="Basic and acidic residues" evidence="4">
    <location>
        <begin position="285"/>
        <end position="297"/>
    </location>
</feature>
<feature type="region of interest" description="Disordered" evidence="4">
    <location>
        <begin position="377"/>
        <end position="449"/>
    </location>
</feature>
<feature type="region of interest" description="Disordered" evidence="4">
    <location>
        <begin position="1"/>
        <end position="72"/>
    </location>
</feature>
<feature type="domain" description="RRM" evidence="5">
    <location>
        <begin position="97"/>
        <end position="183"/>
    </location>
</feature>
<feature type="compositionally biased region" description="Basic and acidic residues" evidence="4">
    <location>
        <begin position="15"/>
        <end position="27"/>
    </location>
</feature>
<dbReference type="InterPro" id="IPR000504">
    <property type="entry name" value="RRM_dom"/>
</dbReference>
<evidence type="ECO:0000256" key="4">
    <source>
        <dbReference type="SAM" id="MobiDB-lite"/>
    </source>
</evidence>
<feature type="compositionally biased region" description="Low complexity" evidence="4">
    <location>
        <begin position="1"/>
        <end position="13"/>
    </location>
</feature>
<feature type="region of interest" description="Disordered" evidence="4">
    <location>
        <begin position="221"/>
        <end position="261"/>
    </location>
</feature>
<dbReference type="PROSITE" id="PS50158">
    <property type="entry name" value="ZF_CCHC"/>
    <property type="match status" value="1"/>
</dbReference>
<dbReference type="InterPro" id="IPR035979">
    <property type="entry name" value="RBD_domain_sf"/>
</dbReference>
<feature type="compositionally biased region" description="Basic and acidic residues" evidence="4">
    <location>
        <begin position="236"/>
        <end position="249"/>
    </location>
</feature>
<evidence type="ECO:0000256" key="2">
    <source>
        <dbReference type="PROSITE-ProRule" id="PRU00047"/>
    </source>
</evidence>
<feature type="region of interest" description="Disordered" evidence="4">
    <location>
        <begin position="277"/>
        <end position="344"/>
    </location>
</feature>
<feature type="compositionally biased region" description="Basic and acidic residues" evidence="4">
    <location>
        <begin position="62"/>
        <end position="72"/>
    </location>
</feature>
<keyword evidence="2" id="KW-0863">Zinc-finger</keyword>
<evidence type="ECO:0000313" key="8">
    <source>
        <dbReference type="Proteomes" id="UP000011668"/>
    </source>
</evidence>
<dbReference type="SMART" id="SM00343">
    <property type="entry name" value="ZnF_C2HC"/>
    <property type="match status" value="1"/>
</dbReference>
<keyword evidence="2" id="KW-0479">Metal-binding</keyword>
<evidence type="ECO:0000256" key="1">
    <source>
        <dbReference type="ARBA" id="ARBA00022664"/>
    </source>
</evidence>
<reference evidence="7 8" key="1">
    <citation type="journal article" date="2013" name="Nat. Commun.">
        <title>The evolution and pathogenic mechanisms of the rice sheath blight pathogen.</title>
        <authorList>
            <person name="Zheng A."/>
            <person name="Lin R."/>
            <person name="Xu L."/>
            <person name="Qin P."/>
            <person name="Tang C."/>
            <person name="Ai P."/>
            <person name="Zhang D."/>
            <person name="Liu Y."/>
            <person name="Sun Z."/>
            <person name="Feng H."/>
            <person name="Wang Y."/>
            <person name="Chen Y."/>
            <person name="Liang X."/>
            <person name="Fu R."/>
            <person name="Li Q."/>
            <person name="Zhang J."/>
            <person name="Yu X."/>
            <person name="Xie Z."/>
            <person name="Ding L."/>
            <person name="Guan P."/>
            <person name="Tang J."/>
            <person name="Liang Y."/>
            <person name="Wang S."/>
            <person name="Deng Q."/>
            <person name="Li S."/>
            <person name="Zhu J."/>
            <person name="Wang L."/>
            <person name="Liu H."/>
            <person name="Li P."/>
        </authorList>
    </citation>
    <scope>NUCLEOTIDE SEQUENCE [LARGE SCALE GENOMIC DNA]</scope>
    <source>
        <strain evidence="8">AG-1 IA</strain>
    </source>
</reference>
<feature type="compositionally biased region" description="Pro residues" evidence="4">
    <location>
        <begin position="355"/>
        <end position="365"/>
    </location>
</feature>
<feature type="region of interest" description="Disordered" evidence="4">
    <location>
        <begin position="352"/>
        <end position="371"/>
    </location>
</feature>
<evidence type="ECO:0000313" key="7">
    <source>
        <dbReference type="EMBL" id="ELU44576.1"/>
    </source>
</evidence>
<accession>L8X2M0</accession>
<dbReference type="SUPFAM" id="SSF54928">
    <property type="entry name" value="RNA-binding domain, RBD"/>
    <property type="match status" value="1"/>
</dbReference>
<dbReference type="CDD" id="cd00590">
    <property type="entry name" value="RRM_SF"/>
    <property type="match status" value="1"/>
</dbReference>
<feature type="compositionally biased region" description="Basic and acidic residues" evidence="4">
    <location>
        <begin position="306"/>
        <end position="326"/>
    </location>
</feature>
<dbReference type="InterPro" id="IPR036875">
    <property type="entry name" value="Znf_CCHC_sf"/>
</dbReference>
<dbReference type="Pfam" id="PF00098">
    <property type="entry name" value="zf-CCHC"/>
    <property type="match status" value="1"/>
</dbReference>
<dbReference type="SUPFAM" id="SSF57756">
    <property type="entry name" value="Retrovirus zinc finger-like domains"/>
    <property type="match status" value="1"/>
</dbReference>
<dbReference type="Gene3D" id="4.10.60.10">
    <property type="entry name" value="Zinc finger, CCHC-type"/>
    <property type="match status" value="1"/>
</dbReference>
<dbReference type="GO" id="GO:0006397">
    <property type="term" value="P:mRNA processing"/>
    <property type="evidence" value="ECO:0007669"/>
    <property type="project" value="UniProtKB-KW"/>
</dbReference>
<evidence type="ECO:0000259" key="5">
    <source>
        <dbReference type="PROSITE" id="PS50102"/>
    </source>
</evidence>
<dbReference type="OrthoDB" id="1099063at2759"/>
<dbReference type="AlphaFoldDB" id="L8X2M0"/>
<feature type="compositionally biased region" description="Low complexity" evidence="4">
    <location>
        <begin position="413"/>
        <end position="437"/>
    </location>
</feature>
<feature type="domain" description="CCHC-type" evidence="6">
    <location>
        <begin position="197"/>
        <end position="211"/>
    </location>
</feature>
<name>L8X2M0_THACA</name>
<dbReference type="Pfam" id="PF00076">
    <property type="entry name" value="RRM_1"/>
    <property type="match status" value="1"/>
</dbReference>
<sequence length="449" mass="50150">MSSPPATAVSSPARNGRDHINGDREKTPMSGEPAHTNGASNGDSGPVQHADDNPPAPSSEHSGNDSHSQKRGDKQIKLTLVAVFFRYFTRILALQPNKVYIGGLPEQTRQEDLQACFGKIGTIVSIELKYVSGSALSPALSLTYGITGLDMEFDSREAAEESVAKYHEGYFMGNKIRVELSHGGGRTAKYVGEPGACFKCGTHGHWARECPHNVVPGLVKERFPQDPKLNSANRYKGRDDRADRKDYHHPPPYARDYPPYRGDEYARYAASRDRYMDYYAPPPPRDYRGPPARDTREPYPQQPPRGGRDDEYRRIAPAPYRDDRAYYSHYESMPPPPRDVAYRSYGGAVDRGRAPYPPGYPPAPAPARRDDYDRARYYSCYYPPPPAEYRSSHPPYRRRSTSPGHSRYPPDQRYASGYSGYPSSYSSGPPMPSSSRSGPPPARREASGY</sequence>
<organism evidence="7 8">
    <name type="scientific">Thanatephorus cucumeris (strain AG1-IA)</name>
    <name type="common">Rice sheath blight fungus</name>
    <name type="synonym">Rhizoctonia solani</name>
    <dbReference type="NCBI Taxonomy" id="983506"/>
    <lineage>
        <taxon>Eukaryota</taxon>
        <taxon>Fungi</taxon>
        <taxon>Dikarya</taxon>
        <taxon>Basidiomycota</taxon>
        <taxon>Agaricomycotina</taxon>
        <taxon>Agaricomycetes</taxon>
        <taxon>Cantharellales</taxon>
        <taxon>Ceratobasidiaceae</taxon>
        <taxon>Rhizoctonia</taxon>
        <taxon>Rhizoctonia solani AG-1</taxon>
    </lineage>
</organism>
<keyword evidence="3" id="KW-0694">RNA-binding</keyword>
<evidence type="ECO:0000259" key="6">
    <source>
        <dbReference type="PROSITE" id="PS50158"/>
    </source>
</evidence>
<keyword evidence="1" id="KW-0507">mRNA processing</keyword>
<dbReference type="InterPro" id="IPR012677">
    <property type="entry name" value="Nucleotide-bd_a/b_plait_sf"/>
</dbReference>
<dbReference type="SMART" id="SM00360">
    <property type="entry name" value="RRM"/>
    <property type="match status" value="1"/>
</dbReference>
<dbReference type="EMBL" id="AFRT01000291">
    <property type="protein sequence ID" value="ELU44576.1"/>
    <property type="molecule type" value="Genomic_DNA"/>
</dbReference>
<dbReference type="Proteomes" id="UP000011668">
    <property type="component" value="Unassembled WGS sequence"/>
</dbReference>
<dbReference type="HOGENOM" id="CLU_049362_0_0_1"/>
<dbReference type="PROSITE" id="PS50102">
    <property type="entry name" value="RRM"/>
    <property type="match status" value="1"/>
</dbReference>
<dbReference type="STRING" id="983506.L8X2M0"/>
<dbReference type="GO" id="GO:0008270">
    <property type="term" value="F:zinc ion binding"/>
    <property type="evidence" value="ECO:0007669"/>
    <property type="project" value="UniProtKB-KW"/>
</dbReference>
<proteinExistence type="predicted"/>
<gene>
    <name evidence="7" type="ORF">AG1IA_01401</name>
</gene>
<dbReference type="GO" id="GO:0003723">
    <property type="term" value="F:RNA binding"/>
    <property type="evidence" value="ECO:0007669"/>
    <property type="project" value="UniProtKB-UniRule"/>
</dbReference>
<dbReference type="InterPro" id="IPR001878">
    <property type="entry name" value="Znf_CCHC"/>
</dbReference>
<keyword evidence="8" id="KW-1185">Reference proteome</keyword>
<keyword evidence="2" id="KW-0862">Zinc</keyword>
<comment type="caution">
    <text evidence="7">The sequence shown here is derived from an EMBL/GenBank/DDBJ whole genome shotgun (WGS) entry which is preliminary data.</text>
</comment>
<dbReference type="Gene3D" id="3.30.70.330">
    <property type="match status" value="1"/>
</dbReference>
<protein>
    <submittedName>
        <fullName evidence="7">RNA recognition motif domain-containing protein</fullName>
    </submittedName>
</protein>